<dbReference type="GO" id="GO:0005840">
    <property type="term" value="C:ribosome"/>
    <property type="evidence" value="ECO:0007669"/>
    <property type="project" value="UniProtKB-KW"/>
</dbReference>
<evidence type="ECO:0000256" key="2">
    <source>
        <dbReference type="ARBA" id="ARBA00022980"/>
    </source>
</evidence>
<dbReference type="Gene3D" id="3.30.63.20">
    <property type="match status" value="1"/>
</dbReference>
<name>A0A7S1KUF6_9EUKA</name>
<evidence type="ECO:0000256" key="5">
    <source>
        <dbReference type="SAM" id="MobiDB-lite"/>
    </source>
</evidence>
<evidence type="ECO:0000313" key="6">
    <source>
        <dbReference type="EMBL" id="CAD9086009.1"/>
    </source>
</evidence>
<keyword evidence="3 4" id="KW-0687">Ribonucleoprotein</keyword>
<evidence type="ECO:0000256" key="1">
    <source>
        <dbReference type="ARBA" id="ARBA00009106"/>
    </source>
</evidence>
<dbReference type="InterPro" id="IPR004977">
    <property type="entry name" value="Ribosomal_eS25"/>
</dbReference>
<reference evidence="6" key="1">
    <citation type="submission" date="2021-01" db="EMBL/GenBank/DDBJ databases">
        <authorList>
            <person name="Corre E."/>
            <person name="Pelletier E."/>
            <person name="Niang G."/>
            <person name="Scheremetjew M."/>
            <person name="Finn R."/>
            <person name="Kale V."/>
            <person name="Holt S."/>
            <person name="Cochrane G."/>
            <person name="Meng A."/>
            <person name="Brown T."/>
            <person name="Cohen L."/>
        </authorList>
    </citation>
    <scope>NUCLEOTIDE SEQUENCE</scope>
    <source>
        <strain evidence="6">WS</strain>
    </source>
</reference>
<evidence type="ECO:0000256" key="3">
    <source>
        <dbReference type="ARBA" id="ARBA00023274"/>
    </source>
</evidence>
<evidence type="ECO:0000256" key="4">
    <source>
        <dbReference type="RuleBase" id="RU366057"/>
    </source>
</evidence>
<dbReference type="AlphaFoldDB" id="A0A7S1KUF6"/>
<sequence length="113" mass="12198">MAFGFAPAAQKKKKWTAQGRTGEKLSNKVVFDAKTWNSFVKGAPKMKVITVAKLSEQFGITGSLAKQAIRELADKGVARPVVHTSNMLIYVPVAPVEVEEKKGGAGKKGKKQK</sequence>
<organism evidence="6">
    <name type="scientific">Percolomonas cosmopolitus</name>
    <dbReference type="NCBI Taxonomy" id="63605"/>
    <lineage>
        <taxon>Eukaryota</taxon>
        <taxon>Discoba</taxon>
        <taxon>Heterolobosea</taxon>
        <taxon>Tetramitia</taxon>
        <taxon>Eutetramitia</taxon>
        <taxon>Percolomonadidae</taxon>
        <taxon>Percolomonas</taxon>
    </lineage>
</organism>
<dbReference type="PANTHER" id="PTHR12850">
    <property type="entry name" value="40S RIBOSOMAL PROTEIN S25"/>
    <property type="match status" value="1"/>
</dbReference>
<keyword evidence="2 4" id="KW-0689">Ribosomal protein</keyword>
<gene>
    <name evidence="6" type="ORF">PCOS0759_LOCUS9263</name>
</gene>
<proteinExistence type="inferred from homology"/>
<dbReference type="GO" id="GO:1990904">
    <property type="term" value="C:ribonucleoprotein complex"/>
    <property type="evidence" value="ECO:0007669"/>
    <property type="project" value="UniProtKB-KW"/>
</dbReference>
<protein>
    <recommendedName>
        <fullName evidence="4">40S ribosomal protein S25</fullName>
    </recommendedName>
</protein>
<accession>A0A7S1KUF6</accession>
<feature type="region of interest" description="Disordered" evidence="5">
    <location>
        <begin position="1"/>
        <end position="20"/>
    </location>
</feature>
<comment type="similarity">
    <text evidence="1 4">Belongs to the eukaryotic ribosomal protein eS25 family.</text>
</comment>
<dbReference type="Pfam" id="PF03297">
    <property type="entry name" value="Ribosomal_S25"/>
    <property type="match status" value="1"/>
</dbReference>
<dbReference type="EMBL" id="HBGD01011243">
    <property type="protein sequence ID" value="CAD9086009.1"/>
    <property type="molecule type" value="Transcribed_RNA"/>
</dbReference>